<evidence type="ECO:0000313" key="1">
    <source>
        <dbReference type="EMBL" id="CAF2094533.1"/>
    </source>
</evidence>
<dbReference type="PANTHER" id="PTHR34797">
    <property type="entry name" value="ATG8-INTERACTING PROTEIN 2"/>
    <property type="match status" value="1"/>
</dbReference>
<organism evidence="1">
    <name type="scientific">Brassica napus</name>
    <name type="common">Rape</name>
    <dbReference type="NCBI Taxonomy" id="3708"/>
    <lineage>
        <taxon>Eukaryota</taxon>
        <taxon>Viridiplantae</taxon>
        <taxon>Streptophyta</taxon>
        <taxon>Embryophyta</taxon>
        <taxon>Tracheophyta</taxon>
        <taxon>Spermatophyta</taxon>
        <taxon>Magnoliopsida</taxon>
        <taxon>eudicotyledons</taxon>
        <taxon>Gunneridae</taxon>
        <taxon>Pentapetalae</taxon>
        <taxon>rosids</taxon>
        <taxon>malvids</taxon>
        <taxon>Brassicales</taxon>
        <taxon>Brassicaceae</taxon>
        <taxon>Brassiceae</taxon>
        <taxon>Brassica</taxon>
    </lineage>
</organism>
<dbReference type="InterPro" id="IPR040304">
    <property type="entry name" value="ATG8-IP-1/2"/>
</dbReference>
<proteinExistence type="predicted"/>
<dbReference type="EMBL" id="HG994359">
    <property type="protein sequence ID" value="CAF2094533.1"/>
    <property type="molecule type" value="Genomic_DNA"/>
</dbReference>
<dbReference type="Proteomes" id="UP001295469">
    <property type="component" value="Chromosome A05"/>
</dbReference>
<gene>
    <name evidence="1" type="ORF">DARMORV10_A05P05940.1</name>
</gene>
<protein>
    <submittedName>
        <fullName evidence="1">(rape) hypothetical protein</fullName>
    </submittedName>
</protein>
<accession>A0A816T007</accession>
<reference evidence="1" key="1">
    <citation type="submission" date="2021-01" db="EMBL/GenBank/DDBJ databases">
        <authorList>
            <consortium name="Genoscope - CEA"/>
            <person name="William W."/>
        </authorList>
    </citation>
    <scope>NUCLEOTIDE SEQUENCE</scope>
</reference>
<dbReference type="PANTHER" id="PTHR34797:SF11">
    <property type="entry name" value="ATG8-INTERACTING PROTEIN 1"/>
    <property type="match status" value="1"/>
</dbReference>
<dbReference type="AlphaFoldDB" id="A0A816T007"/>
<name>A0A816T007_BRANA</name>
<sequence length="140" mass="15689">MITGLIFPQLSNIPSTVNPSATLNKNKHNQSSSNCSFTNTQRGSLNASLRIVRRMVKRQETTFLAKLGGERELFPCIYGLVVLGQRWQQERWQVLQLKWHSSISSEKLSRVLEPLSRLKGVIVRGNPQASLVRSGTSGEI</sequence>